<evidence type="ECO:0000313" key="3">
    <source>
        <dbReference type="Proteomes" id="UP001407347"/>
    </source>
</evidence>
<evidence type="ECO:0008006" key="4">
    <source>
        <dbReference type="Google" id="ProtNLM"/>
    </source>
</evidence>
<feature type="region of interest" description="Disordered" evidence="1">
    <location>
        <begin position="193"/>
        <end position="228"/>
    </location>
</feature>
<name>A0ABV0A557_9HYPH</name>
<dbReference type="RefSeq" id="WP_346013910.1">
    <property type="nucleotide sequence ID" value="NZ_JAQYXP010000010.1"/>
</dbReference>
<organism evidence="2 3">
    <name type="scientific">Methylobacterium ajmalii</name>
    <dbReference type="NCBI Taxonomy" id="2738439"/>
    <lineage>
        <taxon>Bacteria</taxon>
        <taxon>Pseudomonadati</taxon>
        <taxon>Pseudomonadota</taxon>
        <taxon>Alphaproteobacteria</taxon>
        <taxon>Hyphomicrobiales</taxon>
        <taxon>Methylobacteriaceae</taxon>
        <taxon>Methylobacterium</taxon>
    </lineage>
</organism>
<reference evidence="2 3" key="1">
    <citation type="journal article" date="2023" name="PLoS ONE">
        <title>Complete genome assembly of Hawai'i environmental nontuberculous mycobacteria reveals unexpected co-isolation with methylobacteria.</title>
        <authorList>
            <person name="Hendrix J."/>
            <person name="Epperson L.E."/>
            <person name="Tong E.I."/>
            <person name="Chan Y.L."/>
            <person name="Hasan N.A."/>
            <person name="Dawrs S.N."/>
            <person name="Norton G.J."/>
            <person name="Virdi R."/>
            <person name="Crooks J.L."/>
            <person name="Chan E.D."/>
            <person name="Honda J.R."/>
            <person name="Strong M."/>
        </authorList>
    </citation>
    <scope>NUCLEOTIDE SEQUENCE [LARGE SCALE GENOMIC DNA]</scope>
    <source>
        <strain evidence="2 3">NJH_HI04-1</strain>
    </source>
</reference>
<proteinExistence type="predicted"/>
<evidence type="ECO:0000313" key="2">
    <source>
        <dbReference type="EMBL" id="MEN3238963.1"/>
    </source>
</evidence>
<protein>
    <recommendedName>
        <fullName evidence="4">Abi-like protein</fullName>
    </recommendedName>
</protein>
<comment type="caution">
    <text evidence="2">The sequence shown here is derived from an EMBL/GenBank/DDBJ whole genome shotgun (WGS) entry which is preliminary data.</text>
</comment>
<feature type="compositionally biased region" description="Basic residues" evidence="1">
    <location>
        <begin position="210"/>
        <end position="221"/>
    </location>
</feature>
<accession>A0ABV0A557</accession>
<dbReference type="EMBL" id="JAQYXP010000010">
    <property type="protein sequence ID" value="MEN3238963.1"/>
    <property type="molecule type" value="Genomic_DNA"/>
</dbReference>
<gene>
    <name evidence="2" type="ORF">PUR29_36620</name>
</gene>
<keyword evidence="3" id="KW-1185">Reference proteome</keyword>
<dbReference type="Proteomes" id="UP001407347">
    <property type="component" value="Unassembled WGS sequence"/>
</dbReference>
<evidence type="ECO:0000256" key="1">
    <source>
        <dbReference type="SAM" id="MobiDB-lite"/>
    </source>
</evidence>
<sequence length="228" mass="25888">MRLLWHGGRRLSENDGCHVEGGEMVLVTEDQSEFHRKVGEAFEYYSRFEGYHSRILSSILNIDDDQGTLIFFTVQNVKSRNELILSLLEMKYGIKYRDFWRSVATFIENLAAFRNVLAHGHRIVLGESGLHHPMPGKYSTILGSQIKYFLEDCELMNHVLSVFRGRIVEENTVYGPVSQGMCGKKLGIPNKAQPFRFGPAEATPETKPPARNKKVRPSRHKPPGEGPS</sequence>